<feature type="transmembrane region" description="Helical" evidence="2">
    <location>
        <begin position="145"/>
        <end position="173"/>
    </location>
</feature>
<organism evidence="4 5">
    <name type="scientific">Thermogemmatispora tikiterensis</name>
    <dbReference type="NCBI Taxonomy" id="1825093"/>
    <lineage>
        <taxon>Bacteria</taxon>
        <taxon>Bacillati</taxon>
        <taxon>Chloroflexota</taxon>
        <taxon>Ktedonobacteria</taxon>
        <taxon>Thermogemmatisporales</taxon>
        <taxon>Thermogemmatisporaceae</taxon>
        <taxon>Thermogemmatispora</taxon>
    </lineage>
</organism>
<dbReference type="InterPro" id="IPR001789">
    <property type="entry name" value="Sig_transdc_resp-reg_receiver"/>
</dbReference>
<dbReference type="SUPFAM" id="SSF52172">
    <property type="entry name" value="CheY-like"/>
    <property type="match status" value="1"/>
</dbReference>
<evidence type="ECO:0000313" key="5">
    <source>
        <dbReference type="Proteomes" id="UP000248706"/>
    </source>
</evidence>
<reference evidence="4 5" key="1">
    <citation type="submission" date="2016-08" db="EMBL/GenBank/DDBJ databases">
        <title>Analysis of Carbohydrate Active Enzymes in Thermogemmatispora T81 Reveals Carbohydrate Degradation Ability.</title>
        <authorList>
            <person name="Tomazini A."/>
            <person name="Lal S."/>
            <person name="Stott M."/>
            <person name="Henrissat B."/>
            <person name="Polikarpov I."/>
            <person name="Sparling R."/>
            <person name="Levin D.B."/>
        </authorList>
    </citation>
    <scope>NUCLEOTIDE SEQUENCE [LARGE SCALE GENOMIC DNA]</scope>
    <source>
        <strain evidence="4 5">T81</strain>
    </source>
</reference>
<evidence type="ECO:0000256" key="2">
    <source>
        <dbReference type="SAM" id="Phobius"/>
    </source>
</evidence>
<dbReference type="GO" id="GO:0000160">
    <property type="term" value="P:phosphorelay signal transduction system"/>
    <property type="evidence" value="ECO:0007669"/>
    <property type="project" value="InterPro"/>
</dbReference>
<dbReference type="EMBL" id="MCIF01000002">
    <property type="protein sequence ID" value="RAQ96785.1"/>
    <property type="molecule type" value="Genomic_DNA"/>
</dbReference>
<feature type="domain" description="Response regulatory" evidence="3">
    <location>
        <begin position="8"/>
        <end position="120"/>
    </location>
</feature>
<evidence type="ECO:0000259" key="3">
    <source>
        <dbReference type="PROSITE" id="PS50110"/>
    </source>
</evidence>
<keyword evidence="1" id="KW-0597">Phosphoprotein</keyword>
<name>A0A328VRR6_9CHLR</name>
<protein>
    <recommendedName>
        <fullName evidence="3">Response regulatory domain-containing protein</fullName>
    </recommendedName>
</protein>
<dbReference type="OrthoDB" id="158681at2"/>
<keyword evidence="5" id="KW-1185">Reference proteome</keyword>
<evidence type="ECO:0000313" key="4">
    <source>
        <dbReference type="EMBL" id="RAQ96785.1"/>
    </source>
</evidence>
<dbReference type="AlphaFoldDB" id="A0A328VRR6"/>
<keyword evidence="2" id="KW-1133">Transmembrane helix</keyword>
<evidence type="ECO:0000256" key="1">
    <source>
        <dbReference type="PROSITE-ProRule" id="PRU00169"/>
    </source>
</evidence>
<keyword evidence="2" id="KW-0812">Transmembrane</keyword>
<comment type="caution">
    <text evidence="4">The sequence shown here is derived from an EMBL/GenBank/DDBJ whole genome shotgun (WGS) entry which is preliminary data.</text>
</comment>
<dbReference type="Proteomes" id="UP000248706">
    <property type="component" value="Unassembled WGS sequence"/>
</dbReference>
<proteinExistence type="predicted"/>
<feature type="modified residue" description="4-aspartylphosphate" evidence="1">
    <location>
        <position position="56"/>
    </location>
</feature>
<accession>A0A328VRR6</accession>
<dbReference type="InterPro" id="IPR011006">
    <property type="entry name" value="CheY-like_superfamily"/>
</dbReference>
<gene>
    <name evidence="4" type="ORF">A4R35_14680</name>
</gene>
<sequence>MADSPTQTVLLIEAEASLRRLITLGLQQQGISVIATDPQHWPSLSPDYQPALLVIDIDTGRRQDASLLQILRAQPQFAGATAIALSWDWETPWFPRDETTFYVRKPFDARFLYALIKERLTAQPVVAEAVSHQTSFCPLATAAGLLLVIVGLMGQLVLAGIGLAIALAALLWWTLDQQPRSYLSAPGLQPSHPCHV</sequence>
<dbReference type="RefSeq" id="WP_112430641.1">
    <property type="nucleotide sequence ID" value="NZ_MCIF01000002.1"/>
</dbReference>
<keyword evidence="2" id="KW-0472">Membrane</keyword>
<dbReference type="PROSITE" id="PS50110">
    <property type="entry name" value="RESPONSE_REGULATORY"/>
    <property type="match status" value="1"/>
</dbReference>
<dbReference type="Gene3D" id="3.40.50.2300">
    <property type="match status" value="1"/>
</dbReference>